<gene>
    <name evidence="2" type="ORF">HNQ40_001285</name>
</gene>
<dbReference type="InterPro" id="IPR018247">
    <property type="entry name" value="EF_Hand_1_Ca_BS"/>
</dbReference>
<dbReference type="AlphaFoldDB" id="A0A7X0LK55"/>
<dbReference type="GO" id="GO:0000272">
    <property type="term" value="P:polysaccharide catabolic process"/>
    <property type="evidence" value="ECO:0007669"/>
    <property type="project" value="InterPro"/>
</dbReference>
<keyword evidence="3" id="KW-1185">Reference proteome</keyword>
<evidence type="ECO:0000313" key="3">
    <source>
        <dbReference type="Proteomes" id="UP000541810"/>
    </source>
</evidence>
<comment type="caution">
    <text evidence="2">The sequence shown here is derived from an EMBL/GenBank/DDBJ whole genome shotgun (WGS) entry which is preliminary data.</text>
</comment>
<reference evidence="2 3" key="1">
    <citation type="submission" date="2020-08" db="EMBL/GenBank/DDBJ databases">
        <title>Genomic Encyclopedia of Type Strains, Phase IV (KMG-IV): sequencing the most valuable type-strain genomes for metagenomic binning, comparative biology and taxonomic classification.</title>
        <authorList>
            <person name="Goeker M."/>
        </authorList>
    </citation>
    <scope>NUCLEOTIDE SEQUENCE [LARGE SCALE GENOMIC DNA]</scope>
    <source>
        <strain evidence="2 3">DSM 103725</strain>
    </source>
</reference>
<accession>A0A7X0LK55</accession>
<dbReference type="InterPro" id="IPR002105">
    <property type="entry name" value="Dockerin_1_rpt"/>
</dbReference>
<dbReference type="RefSeq" id="WP_184677055.1">
    <property type="nucleotide sequence ID" value="NZ_JACHGY010000001.1"/>
</dbReference>
<dbReference type="PROSITE" id="PS00018">
    <property type="entry name" value="EF_HAND_1"/>
    <property type="match status" value="2"/>
</dbReference>
<organism evidence="2 3">
    <name type="scientific">Algisphaera agarilytica</name>
    <dbReference type="NCBI Taxonomy" id="1385975"/>
    <lineage>
        <taxon>Bacteria</taxon>
        <taxon>Pseudomonadati</taxon>
        <taxon>Planctomycetota</taxon>
        <taxon>Phycisphaerae</taxon>
        <taxon>Phycisphaerales</taxon>
        <taxon>Phycisphaeraceae</taxon>
        <taxon>Algisphaera</taxon>
    </lineage>
</organism>
<dbReference type="InterPro" id="IPR036439">
    <property type="entry name" value="Dockerin_dom_sf"/>
</dbReference>
<dbReference type="GO" id="GO:0004553">
    <property type="term" value="F:hydrolase activity, hydrolyzing O-glycosyl compounds"/>
    <property type="evidence" value="ECO:0007669"/>
    <property type="project" value="InterPro"/>
</dbReference>
<dbReference type="InterPro" id="IPR016134">
    <property type="entry name" value="Dockerin_dom"/>
</dbReference>
<dbReference type="Gene3D" id="1.10.1330.10">
    <property type="entry name" value="Dockerin domain"/>
    <property type="match status" value="1"/>
</dbReference>
<dbReference type="SUPFAM" id="SSF63446">
    <property type="entry name" value="Type I dockerin domain"/>
    <property type="match status" value="1"/>
</dbReference>
<evidence type="ECO:0000259" key="1">
    <source>
        <dbReference type="PROSITE" id="PS51766"/>
    </source>
</evidence>
<dbReference type="PROSITE" id="PS00448">
    <property type="entry name" value="CLOS_CELLULOSOME_RPT"/>
    <property type="match status" value="1"/>
</dbReference>
<protein>
    <recommendedName>
        <fullName evidence="1">Dockerin domain-containing protein</fullName>
    </recommendedName>
</protein>
<evidence type="ECO:0000313" key="2">
    <source>
        <dbReference type="EMBL" id="MBB6429479.1"/>
    </source>
</evidence>
<dbReference type="EMBL" id="JACHGY010000001">
    <property type="protein sequence ID" value="MBB6429479.1"/>
    <property type="molecule type" value="Genomic_DNA"/>
</dbReference>
<sequence length="171" mass="18584">MTHPDDPQLPDDLIAELKRRDAQPFADTDRLDERIRLAIDAHYAPTDLVATASAPASWRFRRRLIGAGLAAAAAVGFVVWLNPNTFSPPADPVAQVAPSPELPHDFNRDGALDILDVMRLAKHVQDTPPSGPLADSAAVFDVNHDQRIDAQDVQTLGRSIVRLASEKDGEV</sequence>
<feature type="domain" description="Dockerin" evidence="1">
    <location>
        <begin position="99"/>
        <end position="169"/>
    </location>
</feature>
<name>A0A7X0LK55_9BACT</name>
<dbReference type="Proteomes" id="UP000541810">
    <property type="component" value="Unassembled WGS sequence"/>
</dbReference>
<proteinExistence type="predicted"/>
<dbReference type="Pfam" id="PF00404">
    <property type="entry name" value="Dockerin_1"/>
    <property type="match status" value="1"/>
</dbReference>
<dbReference type="PROSITE" id="PS51766">
    <property type="entry name" value="DOCKERIN"/>
    <property type="match status" value="1"/>
</dbReference>